<accession>A0AAW1VQ72</accession>
<evidence type="ECO:0000256" key="3">
    <source>
        <dbReference type="ARBA" id="ARBA00022598"/>
    </source>
</evidence>
<evidence type="ECO:0000256" key="7">
    <source>
        <dbReference type="ARBA" id="ARBA00023146"/>
    </source>
</evidence>
<evidence type="ECO:0000256" key="4">
    <source>
        <dbReference type="ARBA" id="ARBA00022741"/>
    </source>
</evidence>
<evidence type="ECO:0000256" key="1">
    <source>
        <dbReference type="ARBA" id="ARBA00005594"/>
    </source>
</evidence>
<dbReference type="Gene3D" id="3.40.50.620">
    <property type="entry name" value="HUPs"/>
    <property type="match status" value="1"/>
</dbReference>
<organism evidence="10 11">
    <name type="scientific">Rubus argutus</name>
    <name type="common">Southern blackberry</name>
    <dbReference type="NCBI Taxonomy" id="59490"/>
    <lineage>
        <taxon>Eukaryota</taxon>
        <taxon>Viridiplantae</taxon>
        <taxon>Streptophyta</taxon>
        <taxon>Embryophyta</taxon>
        <taxon>Tracheophyta</taxon>
        <taxon>Spermatophyta</taxon>
        <taxon>Magnoliopsida</taxon>
        <taxon>eudicotyledons</taxon>
        <taxon>Gunneridae</taxon>
        <taxon>Pentapetalae</taxon>
        <taxon>rosids</taxon>
        <taxon>fabids</taxon>
        <taxon>Rosales</taxon>
        <taxon>Rosaceae</taxon>
        <taxon>Rosoideae</taxon>
        <taxon>Rosoideae incertae sedis</taxon>
        <taxon>Rubus</taxon>
    </lineage>
</organism>
<evidence type="ECO:0000313" key="11">
    <source>
        <dbReference type="Proteomes" id="UP001457282"/>
    </source>
</evidence>
<keyword evidence="4" id="KW-0547">Nucleotide-binding</keyword>
<dbReference type="GO" id="GO:0005524">
    <property type="term" value="F:ATP binding"/>
    <property type="evidence" value="ECO:0007669"/>
    <property type="project" value="UniProtKB-KW"/>
</dbReference>
<comment type="caution">
    <text evidence="10">The sequence shown here is derived from an EMBL/GenBank/DDBJ whole genome shotgun (WGS) entry which is preliminary data.</text>
</comment>
<dbReference type="AlphaFoldDB" id="A0AAW1VQ72"/>
<dbReference type="GO" id="GO:0004832">
    <property type="term" value="F:valine-tRNA ligase activity"/>
    <property type="evidence" value="ECO:0007669"/>
    <property type="project" value="UniProtKB-EC"/>
</dbReference>
<dbReference type="SUPFAM" id="SSF52374">
    <property type="entry name" value="Nucleotidylyl transferase"/>
    <property type="match status" value="1"/>
</dbReference>
<evidence type="ECO:0000256" key="8">
    <source>
        <dbReference type="ARBA" id="ARBA00029936"/>
    </source>
</evidence>
<feature type="domain" description="Aminoacyl-tRNA synthetase class Ia" evidence="9">
    <location>
        <begin position="23"/>
        <end position="68"/>
    </location>
</feature>
<dbReference type="GO" id="GO:0005829">
    <property type="term" value="C:cytosol"/>
    <property type="evidence" value="ECO:0007669"/>
    <property type="project" value="TreeGrafter"/>
</dbReference>
<dbReference type="PANTHER" id="PTHR11946">
    <property type="entry name" value="VALYL-TRNA SYNTHETASES"/>
    <property type="match status" value="1"/>
</dbReference>
<dbReference type="EMBL" id="JBEDUW010000166">
    <property type="protein sequence ID" value="KAK9905265.1"/>
    <property type="molecule type" value="Genomic_DNA"/>
</dbReference>
<sequence length="81" mass="9359">MILVGINLCLKFGIGRISMGAPILQQLRRLGASLDWSRECFTMDEKRSKAVREAFVLRLHKQRLIYSSELYASRIKLCCQQ</sequence>
<gene>
    <name evidence="10" type="ORF">M0R45_000376</name>
</gene>
<keyword evidence="6" id="KW-0648">Protein biosynthesis</keyword>
<reference evidence="10 11" key="1">
    <citation type="journal article" date="2023" name="G3 (Bethesda)">
        <title>A chromosome-length genome assembly and annotation of blackberry (Rubus argutus, cv. 'Hillquist').</title>
        <authorList>
            <person name="Bruna T."/>
            <person name="Aryal R."/>
            <person name="Dudchenko O."/>
            <person name="Sargent D.J."/>
            <person name="Mead D."/>
            <person name="Buti M."/>
            <person name="Cavallini A."/>
            <person name="Hytonen T."/>
            <person name="Andres J."/>
            <person name="Pham M."/>
            <person name="Weisz D."/>
            <person name="Mascagni F."/>
            <person name="Usai G."/>
            <person name="Natali L."/>
            <person name="Bassil N."/>
            <person name="Fernandez G.E."/>
            <person name="Lomsadze A."/>
            <person name="Armour M."/>
            <person name="Olukolu B."/>
            <person name="Poorten T."/>
            <person name="Britton C."/>
            <person name="Davik J."/>
            <person name="Ashrafi H."/>
            <person name="Aiden E.L."/>
            <person name="Borodovsky M."/>
            <person name="Worthington M."/>
        </authorList>
    </citation>
    <scope>NUCLEOTIDE SEQUENCE [LARGE SCALE GENOMIC DNA]</scope>
    <source>
        <strain evidence="10">PI 553951</strain>
    </source>
</reference>
<evidence type="ECO:0000259" key="9">
    <source>
        <dbReference type="Pfam" id="PF00133"/>
    </source>
</evidence>
<keyword evidence="7" id="KW-0030">Aminoacyl-tRNA synthetase</keyword>
<comment type="similarity">
    <text evidence="1">Belongs to the class-I aminoacyl-tRNA synthetase family.</text>
</comment>
<proteinExistence type="inferred from homology"/>
<evidence type="ECO:0000256" key="6">
    <source>
        <dbReference type="ARBA" id="ARBA00022917"/>
    </source>
</evidence>
<dbReference type="GO" id="GO:0006438">
    <property type="term" value="P:valyl-tRNA aminoacylation"/>
    <property type="evidence" value="ECO:0007669"/>
    <property type="project" value="InterPro"/>
</dbReference>
<dbReference type="InterPro" id="IPR002300">
    <property type="entry name" value="aa-tRNA-synth_Ia"/>
</dbReference>
<keyword evidence="3" id="KW-0436">Ligase</keyword>
<name>A0AAW1VQ72_RUBAR</name>
<dbReference type="Pfam" id="PF00133">
    <property type="entry name" value="tRNA-synt_1"/>
    <property type="match status" value="1"/>
</dbReference>
<dbReference type="InterPro" id="IPR002303">
    <property type="entry name" value="Valyl-tRNA_ligase"/>
</dbReference>
<dbReference type="PANTHER" id="PTHR11946:SF109">
    <property type="entry name" value="VALINE--TRNA LIGASE"/>
    <property type="match status" value="1"/>
</dbReference>
<dbReference type="Proteomes" id="UP001457282">
    <property type="component" value="Unassembled WGS sequence"/>
</dbReference>
<evidence type="ECO:0000256" key="2">
    <source>
        <dbReference type="ARBA" id="ARBA00013169"/>
    </source>
</evidence>
<keyword evidence="11" id="KW-1185">Reference proteome</keyword>
<protein>
    <recommendedName>
        <fullName evidence="2">valine--tRNA ligase</fullName>
        <ecNumber evidence="2">6.1.1.9</ecNumber>
    </recommendedName>
    <alternativeName>
        <fullName evidence="8">Valyl-tRNA synthetase</fullName>
    </alternativeName>
</protein>
<dbReference type="InterPro" id="IPR014729">
    <property type="entry name" value="Rossmann-like_a/b/a_fold"/>
</dbReference>
<dbReference type="EC" id="6.1.1.9" evidence="2"/>
<evidence type="ECO:0000313" key="10">
    <source>
        <dbReference type="EMBL" id="KAK9905265.1"/>
    </source>
</evidence>
<evidence type="ECO:0000256" key="5">
    <source>
        <dbReference type="ARBA" id="ARBA00022840"/>
    </source>
</evidence>
<keyword evidence="5" id="KW-0067">ATP-binding</keyword>